<evidence type="ECO:0000256" key="3">
    <source>
        <dbReference type="ARBA" id="ARBA00022598"/>
    </source>
</evidence>
<dbReference type="Pfam" id="PF01259">
    <property type="entry name" value="SAICAR_synt"/>
    <property type="match status" value="1"/>
</dbReference>
<evidence type="ECO:0000259" key="9">
    <source>
        <dbReference type="Pfam" id="PF01259"/>
    </source>
</evidence>
<evidence type="ECO:0000256" key="4">
    <source>
        <dbReference type="ARBA" id="ARBA00022741"/>
    </source>
</evidence>
<dbReference type="PANTHER" id="PTHR43700">
    <property type="entry name" value="PHOSPHORIBOSYLAMINOIMIDAZOLE-SUCCINOCARBOXAMIDE SYNTHASE"/>
    <property type="match status" value="1"/>
</dbReference>
<dbReference type="AlphaFoldDB" id="A0A516ELC9"/>
<evidence type="ECO:0000313" key="11">
    <source>
        <dbReference type="EMBL" id="QER90996.1"/>
    </source>
</evidence>
<comment type="similarity">
    <text evidence="2 8">Belongs to the SAICAR synthetase family.</text>
</comment>
<evidence type="ECO:0000256" key="8">
    <source>
        <dbReference type="HAMAP-Rule" id="MF_00137"/>
    </source>
</evidence>
<comment type="pathway">
    <text evidence="1 8">Purine metabolism; IMP biosynthesis via de novo pathway; 5-amino-1-(5-phospho-D-ribosyl)imidazole-4-carboxamide from 5-amino-1-(5-phospho-D-ribosyl)imidazole-4-carboxylate: step 1/2.</text>
</comment>
<dbReference type="EMBL" id="MN305320">
    <property type="protein sequence ID" value="QER90996.1"/>
    <property type="molecule type" value="Genomic_DNA"/>
</dbReference>
<organism evidence="10">
    <name type="scientific">Streptomyces candidus</name>
    <dbReference type="NCBI Taxonomy" id="67283"/>
    <lineage>
        <taxon>Bacteria</taxon>
        <taxon>Bacillati</taxon>
        <taxon>Actinomycetota</taxon>
        <taxon>Actinomycetes</taxon>
        <taxon>Kitasatosporales</taxon>
        <taxon>Streptomycetaceae</taxon>
        <taxon>Streptomyces</taxon>
    </lineage>
</organism>
<keyword evidence="5 8" id="KW-0658">Purine biosynthesis</keyword>
<dbReference type="UniPathway" id="UPA00074">
    <property type="reaction ID" value="UER00131"/>
</dbReference>
<dbReference type="InterPro" id="IPR028923">
    <property type="entry name" value="SAICAR_synt/ADE2_N"/>
</dbReference>
<dbReference type="HAMAP" id="MF_00137">
    <property type="entry name" value="SAICAR_synth"/>
    <property type="match status" value="1"/>
</dbReference>
<name>A0A516ELC9_9ACTN</name>
<reference evidence="11" key="1">
    <citation type="journal article" date="2019" name="Angew. Chem. Int. Ed. Engl.">
        <title>Identification of the C-Glycoside Synthases during Biosynthesis of the Pyrazole-C-Nucleosides Formycin and Pyrazofurin.</title>
        <authorList>
            <person name="Ren D."/>
            <person name="Wang S.A."/>
            <person name="Ko Y."/>
            <person name="Geng Y."/>
            <person name="Ogasawara Y."/>
            <person name="Liu H.W."/>
        </authorList>
    </citation>
    <scope>NUCLEOTIDE SEQUENCE</scope>
</reference>
<evidence type="ECO:0000313" key="10">
    <source>
        <dbReference type="EMBL" id="QDO67115.1"/>
    </source>
</evidence>
<dbReference type="SUPFAM" id="SSF56104">
    <property type="entry name" value="SAICAR synthase-like"/>
    <property type="match status" value="1"/>
</dbReference>
<dbReference type="GO" id="GO:0005737">
    <property type="term" value="C:cytoplasm"/>
    <property type="evidence" value="ECO:0007669"/>
    <property type="project" value="TreeGrafter"/>
</dbReference>
<evidence type="ECO:0000256" key="7">
    <source>
        <dbReference type="ARBA" id="ARBA00048475"/>
    </source>
</evidence>
<evidence type="ECO:0000256" key="2">
    <source>
        <dbReference type="ARBA" id="ARBA00010190"/>
    </source>
</evidence>
<dbReference type="GO" id="GO:0006189">
    <property type="term" value="P:'de novo' IMP biosynthetic process"/>
    <property type="evidence" value="ECO:0007669"/>
    <property type="project" value="UniProtKB-UniRule"/>
</dbReference>
<proteinExistence type="inferred from homology"/>
<accession>A0A516ELC9</accession>
<evidence type="ECO:0000256" key="1">
    <source>
        <dbReference type="ARBA" id="ARBA00004672"/>
    </source>
</evidence>
<dbReference type="EC" id="6.3.2.6" evidence="8"/>
<keyword evidence="6 8" id="KW-0067">ATP-binding</keyword>
<comment type="catalytic activity">
    <reaction evidence="7 8">
        <text>5-amino-1-(5-phospho-D-ribosyl)imidazole-4-carboxylate + L-aspartate + ATP = (2S)-2-[5-amino-1-(5-phospho-beta-D-ribosyl)imidazole-4-carboxamido]succinate + ADP + phosphate + 2 H(+)</text>
        <dbReference type="Rhea" id="RHEA:22628"/>
        <dbReference type="ChEBI" id="CHEBI:15378"/>
        <dbReference type="ChEBI" id="CHEBI:29991"/>
        <dbReference type="ChEBI" id="CHEBI:30616"/>
        <dbReference type="ChEBI" id="CHEBI:43474"/>
        <dbReference type="ChEBI" id="CHEBI:58443"/>
        <dbReference type="ChEBI" id="CHEBI:77657"/>
        <dbReference type="ChEBI" id="CHEBI:456216"/>
        <dbReference type="EC" id="6.3.2.6"/>
    </reaction>
</comment>
<dbReference type="PANTHER" id="PTHR43700:SF1">
    <property type="entry name" value="PHOSPHORIBOSYLAMINOIMIDAZOLE-SUCCINOCARBOXAMIDE SYNTHASE"/>
    <property type="match status" value="1"/>
</dbReference>
<dbReference type="Gene3D" id="3.30.470.20">
    <property type="entry name" value="ATP-grasp fold, B domain"/>
    <property type="match status" value="1"/>
</dbReference>
<gene>
    <name evidence="10" type="primary">pyrF</name>
    <name evidence="8" type="synonym">purC</name>
</gene>
<evidence type="ECO:0000256" key="6">
    <source>
        <dbReference type="ARBA" id="ARBA00022840"/>
    </source>
</evidence>
<dbReference type="Gene3D" id="3.30.200.20">
    <property type="entry name" value="Phosphorylase Kinase, domain 1"/>
    <property type="match status" value="1"/>
</dbReference>
<dbReference type="GO" id="GO:0005524">
    <property type="term" value="F:ATP binding"/>
    <property type="evidence" value="ECO:0007669"/>
    <property type="project" value="UniProtKB-KW"/>
</dbReference>
<keyword evidence="4 8" id="KW-0547">Nucleotide-binding</keyword>
<sequence>MLMLHAHGRKHVKRWSSKDLEVLVPPSDGRPGEGVFVFSDRYSVFDFGIMPDEIPGKGAASCAMAVRSFELFEAAGIRTHFLEQVAEDAIRIQLLDVDTDRTKGRTGPGRTIPLQVIYRLALPQESSVHRRAAAGTLDQSTVPPYRDAPWLSEPMVEFTTKYEETDRFISRSEAAEVGAVEPEILEVVADLTTTAARTLEQHCGSIGLALVDGKAEFGFDADRQPIMIDHAGTPDENRFYLDGIPVCKELLRFLHPGLREVVQGYVAEGRPRAQWPLPKPLAPEVVAAVAEIYAALTAAWTAAPPSAAGTQRLARAVENFIAVCGISSELGQRTGLAAVPSISAR</sequence>
<keyword evidence="3 8" id="KW-0436">Ligase</keyword>
<protein>
    <recommendedName>
        <fullName evidence="8">Phosphoribosylaminoimidazole-succinocarboxamide synthase</fullName>
        <ecNumber evidence="8">6.3.2.6</ecNumber>
    </recommendedName>
    <alternativeName>
        <fullName evidence="8">SAICAR synthetase</fullName>
    </alternativeName>
</protein>
<feature type="domain" description="SAICAR synthetase/ADE2 N-terminal" evidence="9">
    <location>
        <begin position="33"/>
        <end position="240"/>
    </location>
</feature>
<dbReference type="EMBL" id="MN170532">
    <property type="protein sequence ID" value="QDO67115.1"/>
    <property type="molecule type" value="Genomic_DNA"/>
</dbReference>
<dbReference type="GO" id="GO:0004639">
    <property type="term" value="F:phosphoribosylaminoimidazolesuccinocarboxamide synthase activity"/>
    <property type="evidence" value="ECO:0007669"/>
    <property type="project" value="UniProtKB-UniRule"/>
</dbReference>
<reference evidence="10" key="2">
    <citation type="journal article" date="2019" name="J. ISSAAS">
        <title>The biosynthetic gene cluster of the C-nucleoside antibiotic pyrazomycin with a rare pyrazole moiety.</title>
        <authorList>
            <person name="Zhao G."/>
            <person name="Yao S."/>
            <person name="Rothchild K.W."/>
            <person name="Liu T."/>
            <person name="Liu Y."/>
            <person name="Lian J."/>
            <person name="He H.-Y."/>
            <person name="Ryan K.S."/>
            <person name="Du Y.-L."/>
        </authorList>
    </citation>
    <scope>NUCLEOTIDE SEQUENCE</scope>
</reference>
<evidence type="ECO:0000256" key="5">
    <source>
        <dbReference type="ARBA" id="ARBA00022755"/>
    </source>
</evidence>